<dbReference type="AlphaFoldDB" id="V6AR21"/>
<evidence type="ECO:0000313" key="2">
    <source>
        <dbReference type="Proteomes" id="UP000018159"/>
    </source>
</evidence>
<accession>V6AR21</accession>
<dbReference type="STRING" id="1407055.NITUZ_10058"/>
<keyword evidence="2" id="KW-1185">Reference proteome</keyword>
<reference evidence="1 2" key="1">
    <citation type="journal article" date="2013" name="PLoS ONE">
        <title>Enrichment and Genome Sequence of the Group I.1a Ammonia-Oxidizing Archaeon ?Ca. Nitrosotenuis uzonensis? Representing a Clade Globally.</title>
        <authorList>
            <person name="Lebedeva E.V."/>
            <person name="Hatzenpichler R."/>
            <person name="Pelletier E."/>
            <person name="Schuster N."/>
            <person name="Hauzmayer S."/>
            <person name="Bulaev A."/>
            <person name="Grigor'eva N.V."/>
            <person name="Galushko A."/>
            <person name="Schmid M."/>
            <person name="Palatinszky M."/>
            <person name="Le Paslier D."/>
            <person name="Daims H."/>
            <person name="Wagner M."/>
        </authorList>
    </citation>
    <scope>NUCLEOTIDE SEQUENCE [LARGE SCALE GENOMIC DNA]</scope>
    <source>
        <strain evidence="1 2">N4</strain>
    </source>
</reference>
<organism evidence="1 2">
    <name type="scientific">Candidatus Nitrosotenuis uzonensis</name>
    <dbReference type="NCBI Taxonomy" id="1407055"/>
    <lineage>
        <taxon>Archaea</taxon>
        <taxon>Nitrososphaerota</taxon>
        <taxon>Candidatus Nitrosotenuis</taxon>
    </lineage>
</organism>
<name>V6AR21_9ARCH</name>
<dbReference type="EMBL" id="CBTY010000001">
    <property type="protein sequence ID" value="CDI04863.1"/>
    <property type="molecule type" value="Genomic_DNA"/>
</dbReference>
<dbReference type="Proteomes" id="UP000018159">
    <property type="component" value="Unassembled WGS sequence"/>
</dbReference>
<evidence type="ECO:0000313" key="1">
    <source>
        <dbReference type="EMBL" id="CDI04863.1"/>
    </source>
</evidence>
<protein>
    <submittedName>
        <fullName evidence="1">Uncharacterized protein</fullName>
    </submittedName>
</protein>
<sequence length="62" mass="7055">MNIYDMKQIHCYRCGKFIGEIEFDAEITMPLCGKCSNPMPENDDKISYIVTKYGKSSDTIPA</sequence>
<comment type="caution">
    <text evidence="1">The sequence shown here is derived from an EMBL/GenBank/DDBJ whole genome shotgun (WGS) entry which is preliminary data.</text>
</comment>
<dbReference type="OrthoDB" id="6074at2157"/>
<gene>
    <name evidence="1" type="ORF">NITUZ_10058</name>
</gene>
<proteinExistence type="predicted"/>
<dbReference type="RefSeq" id="WP_048194026.1">
    <property type="nucleotide sequence ID" value="NZ_CBTY010000001.1"/>
</dbReference>